<organism evidence="3 4">
    <name type="scientific">Dendrothele bispora (strain CBS 962.96)</name>
    <dbReference type="NCBI Taxonomy" id="1314807"/>
    <lineage>
        <taxon>Eukaryota</taxon>
        <taxon>Fungi</taxon>
        <taxon>Dikarya</taxon>
        <taxon>Basidiomycota</taxon>
        <taxon>Agaricomycotina</taxon>
        <taxon>Agaricomycetes</taxon>
        <taxon>Agaricomycetidae</taxon>
        <taxon>Agaricales</taxon>
        <taxon>Agaricales incertae sedis</taxon>
        <taxon>Dendrothele</taxon>
    </lineage>
</organism>
<keyword evidence="3" id="KW-0808">Transferase</keyword>
<dbReference type="GO" id="GO:0005524">
    <property type="term" value="F:ATP binding"/>
    <property type="evidence" value="ECO:0007669"/>
    <property type="project" value="InterPro"/>
</dbReference>
<dbReference type="PROSITE" id="PS50011">
    <property type="entry name" value="PROTEIN_KINASE_DOM"/>
    <property type="match status" value="1"/>
</dbReference>
<feature type="region of interest" description="Disordered" evidence="1">
    <location>
        <begin position="1"/>
        <end position="36"/>
    </location>
</feature>
<dbReference type="SUPFAM" id="SSF56112">
    <property type="entry name" value="Protein kinase-like (PK-like)"/>
    <property type="match status" value="1"/>
</dbReference>
<proteinExistence type="predicted"/>
<dbReference type="InterPro" id="IPR011009">
    <property type="entry name" value="Kinase-like_dom_sf"/>
</dbReference>
<sequence length="842" mass="95548">MSVDRHHQERTVAADSNHDRRNWGSRHTGPAPVVPQAFPEPNVSTYQPFLDVQQPAEILRESERPDRHNASLLARIETILGDRTEYRELLAQRGELAQSLLDLLKALYDYPGVLPKLRSKILHAIIRLSNVSGLYPDSLALDAYNVTKVGNHPVAAGGFGDIWKGLIGEQMVCLKVARICGDSDVQKLLKEFRREGQLWRQLHHPNILPCLGDSRICLISPWMEMGNLRQYLDKHGEGPIDYFALAFDIACGLSYLHGKKVVHGDLKGDNILITNLGRAAIADFGLARMVSKSDTLGPASLSMSYHVKGSTRWLAPECLLKNGAHTYHSDIYAFGCVCYEVFTRLIPFYEFSEISVVIHLNEGRRPSRRANSRLNDNMWAIMQECWRQEPDSRPPTNTLSGRIISAADRKTINLGRNWDDSLPSLLRRNMRYPELCPSGSLVDAFLFGPRYQSTNLLQHYMNIVCRMQYLLADMTRLPGIFHHSLRTQNVARDGAILLATIHCEGGQSALARQGHTKNRYNELVQTLKGFQGNYTALEAMAALHIISAFLFDGGQGEWGYWMDVAYIYCHSILDNKLLFLNSRDALLNCSEDENFIIKTVFWFDVLASVTTMKHPHFRDVIHEIYDPKPKSDIYDPDDDCNSDKLSMMTIMGCENRILWALSEISALACWRNEQSRRGRLNTTLFVHKADNLGRVLELSSQQQGTSESYSQPEEEARHLASEVFRTAAIVYLRTVVSNDFHHVEGIKSAVKDCIKTFMSFREHRTDVRHIVVRSTVFAVYLCGCFTDVPADLKVLKEYLQEEDTIGNCRAAMELMNVVRASRKPAEPVRWREALHDAKMLLV</sequence>
<dbReference type="PANTHER" id="PTHR44329">
    <property type="entry name" value="SERINE/THREONINE-PROTEIN KINASE TNNI3K-RELATED"/>
    <property type="match status" value="1"/>
</dbReference>
<evidence type="ECO:0000313" key="3">
    <source>
        <dbReference type="EMBL" id="THU88736.1"/>
    </source>
</evidence>
<keyword evidence="3" id="KW-0418">Kinase</keyword>
<dbReference type="InterPro" id="IPR001245">
    <property type="entry name" value="Ser-Thr/Tyr_kinase_cat_dom"/>
</dbReference>
<dbReference type="Gene3D" id="1.10.510.10">
    <property type="entry name" value="Transferase(Phosphotransferase) domain 1"/>
    <property type="match status" value="1"/>
</dbReference>
<name>A0A4S8LHX6_DENBC</name>
<dbReference type="InterPro" id="IPR008271">
    <property type="entry name" value="Ser/Thr_kinase_AS"/>
</dbReference>
<dbReference type="EMBL" id="ML179397">
    <property type="protein sequence ID" value="THU88736.1"/>
    <property type="molecule type" value="Genomic_DNA"/>
</dbReference>
<feature type="domain" description="Protein kinase" evidence="2">
    <location>
        <begin position="148"/>
        <end position="412"/>
    </location>
</feature>
<dbReference type="OrthoDB" id="4062651at2759"/>
<feature type="compositionally biased region" description="Basic and acidic residues" evidence="1">
    <location>
        <begin position="1"/>
        <end position="22"/>
    </location>
</feature>
<gene>
    <name evidence="3" type="ORF">K435DRAFT_729623</name>
</gene>
<dbReference type="AlphaFoldDB" id="A0A4S8LHX6"/>
<dbReference type="InterPro" id="IPR051681">
    <property type="entry name" value="Ser/Thr_Kinases-Pseudokinases"/>
</dbReference>
<dbReference type="PRINTS" id="PR00109">
    <property type="entry name" value="TYRKINASE"/>
</dbReference>
<dbReference type="Proteomes" id="UP000297245">
    <property type="component" value="Unassembled WGS sequence"/>
</dbReference>
<evidence type="ECO:0000259" key="2">
    <source>
        <dbReference type="PROSITE" id="PS50011"/>
    </source>
</evidence>
<keyword evidence="4" id="KW-1185">Reference proteome</keyword>
<dbReference type="Pfam" id="PF11951">
    <property type="entry name" value="Fungal_trans_2"/>
    <property type="match status" value="1"/>
</dbReference>
<dbReference type="Pfam" id="PF07714">
    <property type="entry name" value="PK_Tyr_Ser-Thr"/>
    <property type="match status" value="1"/>
</dbReference>
<reference evidence="3 4" key="1">
    <citation type="journal article" date="2019" name="Nat. Ecol. Evol.">
        <title>Megaphylogeny resolves global patterns of mushroom evolution.</title>
        <authorList>
            <person name="Varga T."/>
            <person name="Krizsan K."/>
            <person name="Foldi C."/>
            <person name="Dima B."/>
            <person name="Sanchez-Garcia M."/>
            <person name="Sanchez-Ramirez S."/>
            <person name="Szollosi G.J."/>
            <person name="Szarkandi J.G."/>
            <person name="Papp V."/>
            <person name="Albert L."/>
            <person name="Andreopoulos W."/>
            <person name="Angelini C."/>
            <person name="Antonin V."/>
            <person name="Barry K.W."/>
            <person name="Bougher N.L."/>
            <person name="Buchanan P."/>
            <person name="Buyck B."/>
            <person name="Bense V."/>
            <person name="Catcheside P."/>
            <person name="Chovatia M."/>
            <person name="Cooper J."/>
            <person name="Damon W."/>
            <person name="Desjardin D."/>
            <person name="Finy P."/>
            <person name="Geml J."/>
            <person name="Haridas S."/>
            <person name="Hughes K."/>
            <person name="Justo A."/>
            <person name="Karasinski D."/>
            <person name="Kautmanova I."/>
            <person name="Kiss B."/>
            <person name="Kocsube S."/>
            <person name="Kotiranta H."/>
            <person name="LaButti K.M."/>
            <person name="Lechner B.E."/>
            <person name="Liimatainen K."/>
            <person name="Lipzen A."/>
            <person name="Lukacs Z."/>
            <person name="Mihaltcheva S."/>
            <person name="Morgado L.N."/>
            <person name="Niskanen T."/>
            <person name="Noordeloos M.E."/>
            <person name="Ohm R.A."/>
            <person name="Ortiz-Santana B."/>
            <person name="Ovrebo C."/>
            <person name="Racz N."/>
            <person name="Riley R."/>
            <person name="Savchenko A."/>
            <person name="Shiryaev A."/>
            <person name="Soop K."/>
            <person name="Spirin V."/>
            <person name="Szebenyi C."/>
            <person name="Tomsovsky M."/>
            <person name="Tulloss R.E."/>
            <person name="Uehling J."/>
            <person name="Grigoriev I.V."/>
            <person name="Vagvolgyi C."/>
            <person name="Papp T."/>
            <person name="Martin F.M."/>
            <person name="Miettinen O."/>
            <person name="Hibbett D.S."/>
            <person name="Nagy L.G."/>
        </authorList>
    </citation>
    <scope>NUCLEOTIDE SEQUENCE [LARGE SCALE GENOMIC DNA]</scope>
    <source>
        <strain evidence="3 4">CBS 962.96</strain>
    </source>
</reference>
<accession>A0A4S8LHX6</accession>
<dbReference type="SMART" id="SM00220">
    <property type="entry name" value="S_TKc"/>
    <property type="match status" value="1"/>
</dbReference>
<protein>
    <submittedName>
        <fullName evidence="3">Kinase-like protein</fullName>
    </submittedName>
</protein>
<evidence type="ECO:0000256" key="1">
    <source>
        <dbReference type="SAM" id="MobiDB-lite"/>
    </source>
</evidence>
<dbReference type="GO" id="GO:0004674">
    <property type="term" value="F:protein serine/threonine kinase activity"/>
    <property type="evidence" value="ECO:0007669"/>
    <property type="project" value="TreeGrafter"/>
</dbReference>
<evidence type="ECO:0000313" key="4">
    <source>
        <dbReference type="Proteomes" id="UP000297245"/>
    </source>
</evidence>
<dbReference type="InterPro" id="IPR000719">
    <property type="entry name" value="Prot_kinase_dom"/>
</dbReference>
<dbReference type="PROSITE" id="PS00108">
    <property type="entry name" value="PROTEIN_KINASE_ST"/>
    <property type="match status" value="1"/>
</dbReference>
<dbReference type="InterPro" id="IPR021858">
    <property type="entry name" value="Fun_TF"/>
</dbReference>